<evidence type="ECO:0000313" key="2">
    <source>
        <dbReference type="EMBL" id="KAF2259611.1"/>
    </source>
</evidence>
<feature type="region of interest" description="Disordered" evidence="1">
    <location>
        <begin position="1"/>
        <end position="35"/>
    </location>
</feature>
<keyword evidence="3" id="KW-1185">Reference proteome</keyword>
<comment type="caution">
    <text evidence="2">The sequence shown here is derived from an EMBL/GenBank/DDBJ whole genome shotgun (WGS) entry which is preliminary data.</text>
</comment>
<dbReference type="AlphaFoldDB" id="A0A9P4K094"/>
<dbReference type="OrthoDB" id="5538558at2759"/>
<accession>A0A9P4K094</accession>
<protein>
    <submittedName>
        <fullName evidence="2">Uncharacterized protein</fullName>
    </submittedName>
</protein>
<evidence type="ECO:0000313" key="3">
    <source>
        <dbReference type="Proteomes" id="UP000800093"/>
    </source>
</evidence>
<proteinExistence type="predicted"/>
<name>A0A9P4K094_9PLEO</name>
<gene>
    <name evidence="2" type="ORF">CC78DRAFT_620901</name>
</gene>
<evidence type="ECO:0000256" key="1">
    <source>
        <dbReference type="SAM" id="MobiDB-lite"/>
    </source>
</evidence>
<organism evidence="2 3">
    <name type="scientific">Lojkania enalia</name>
    <dbReference type="NCBI Taxonomy" id="147567"/>
    <lineage>
        <taxon>Eukaryota</taxon>
        <taxon>Fungi</taxon>
        <taxon>Dikarya</taxon>
        <taxon>Ascomycota</taxon>
        <taxon>Pezizomycotina</taxon>
        <taxon>Dothideomycetes</taxon>
        <taxon>Pleosporomycetidae</taxon>
        <taxon>Pleosporales</taxon>
        <taxon>Pleosporales incertae sedis</taxon>
        <taxon>Lojkania</taxon>
    </lineage>
</organism>
<sequence>MADSNSHRRKSRLAESAYNSPYSKAGAPGPHPNADPCASLRATALSTLKPWATTRTPCVMKSYDRFLDEQEYEDIIYARRVVPVVRKYELDIGSQVKYPDSLITAFRWDLIEPNSQ</sequence>
<dbReference type="EMBL" id="ML986705">
    <property type="protein sequence ID" value="KAF2259611.1"/>
    <property type="molecule type" value="Genomic_DNA"/>
</dbReference>
<reference evidence="3" key="1">
    <citation type="journal article" date="2020" name="Stud. Mycol.">
        <title>101 Dothideomycetes genomes: A test case for predicting lifestyles and emergence of pathogens.</title>
        <authorList>
            <person name="Haridas S."/>
            <person name="Albert R."/>
            <person name="Binder M."/>
            <person name="Bloem J."/>
            <person name="LaButti K."/>
            <person name="Salamov A."/>
            <person name="Andreopoulos B."/>
            <person name="Baker S."/>
            <person name="Barry K."/>
            <person name="Bills G."/>
            <person name="Bluhm B."/>
            <person name="Cannon C."/>
            <person name="Castanera R."/>
            <person name="Culley D."/>
            <person name="Daum C."/>
            <person name="Ezra D."/>
            <person name="Gonzalez J."/>
            <person name="Henrissat B."/>
            <person name="Kuo A."/>
            <person name="Liang C."/>
            <person name="Lipzen A."/>
            <person name="Lutzoni F."/>
            <person name="Magnuson J."/>
            <person name="Mondo S."/>
            <person name="Nolan M."/>
            <person name="Ohm R."/>
            <person name="Pangilinan J."/>
            <person name="Park H.-J."/>
            <person name="Ramirez L."/>
            <person name="Alfaro M."/>
            <person name="Sun H."/>
            <person name="Tritt A."/>
            <person name="Yoshinaga Y."/>
            <person name="Zwiers L.-H."/>
            <person name="Turgeon B."/>
            <person name="Goodwin S."/>
            <person name="Spatafora J."/>
            <person name="Crous P."/>
            <person name="Grigoriev I."/>
        </authorList>
    </citation>
    <scope>NUCLEOTIDE SEQUENCE [LARGE SCALE GENOMIC DNA]</scope>
    <source>
        <strain evidence="3">CBS 304.66</strain>
    </source>
</reference>
<dbReference type="Proteomes" id="UP000800093">
    <property type="component" value="Unassembled WGS sequence"/>
</dbReference>